<dbReference type="EMBL" id="LAZR01053753">
    <property type="protein sequence ID" value="KKK80055.1"/>
    <property type="molecule type" value="Genomic_DNA"/>
</dbReference>
<reference evidence="1" key="1">
    <citation type="journal article" date="2015" name="Nature">
        <title>Complex archaea that bridge the gap between prokaryotes and eukaryotes.</title>
        <authorList>
            <person name="Spang A."/>
            <person name="Saw J.H."/>
            <person name="Jorgensen S.L."/>
            <person name="Zaremba-Niedzwiedzka K."/>
            <person name="Martijn J."/>
            <person name="Lind A.E."/>
            <person name="van Eijk R."/>
            <person name="Schleper C."/>
            <person name="Guy L."/>
            <person name="Ettema T.J."/>
        </authorList>
    </citation>
    <scope>NUCLEOTIDE SEQUENCE</scope>
</reference>
<name>A0A0F8Z1W5_9ZZZZ</name>
<dbReference type="SUPFAM" id="SSF53335">
    <property type="entry name" value="S-adenosyl-L-methionine-dependent methyltransferases"/>
    <property type="match status" value="1"/>
</dbReference>
<protein>
    <recommendedName>
        <fullName evidence="2">rRNA methylase</fullName>
    </recommendedName>
</protein>
<dbReference type="InterPro" id="IPR010719">
    <property type="entry name" value="MnmM_MeTrfase"/>
</dbReference>
<gene>
    <name evidence="1" type="ORF">LCGC14_2827330</name>
</gene>
<comment type="caution">
    <text evidence="1">The sequence shown here is derived from an EMBL/GenBank/DDBJ whole genome shotgun (WGS) entry which is preliminary data.</text>
</comment>
<evidence type="ECO:0000313" key="1">
    <source>
        <dbReference type="EMBL" id="KKK80055.1"/>
    </source>
</evidence>
<dbReference type="Gene3D" id="3.40.50.150">
    <property type="entry name" value="Vaccinia Virus protein VP39"/>
    <property type="match status" value="1"/>
</dbReference>
<dbReference type="AlphaFoldDB" id="A0A0F8Z1W5"/>
<dbReference type="InterPro" id="IPR029063">
    <property type="entry name" value="SAM-dependent_MTases_sf"/>
</dbReference>
<accession>A0A0F8Z1W5</accession>
<proteinExistence type="predicted"/>
<dbReference type="PANTHER" id="PTHR35276:SF1">
    <property type="entry name" value="TRNA (MNM(5)S(2)U34)-METHYLTRANSFERASE, CHLOROPLASTIC"/>
    <property type="match status" value="1"/>
</dbReference>
<dbReference type="PANTHER" id="PTHR35276">
    <property type="entry name" value="S-ADENOSYL-L-METHIONINE-DEPENDENT METHYLTRANSFERASES SUPERFAMILY PROTEIN"/>
    <property type="match status" value="1"/>
</dbReference>
<organism evidence="1">
    <name type="scientific">marine sediment metagenome</name>
    <dbReference type="NCBI Taxonomy" id="412755"/>
    <lineage>
        <taxon>unclassified sequences</taxon>
        <taxon>metagenomes</taxon>
        <taxon>ecological metagenomes</taxon>
    </lineage>
</organism>
<dbReference type="Pfam" id="PF06962">
    <property type="entry name" value="rRNA_methylase"/>
    <property type="match status" value="1"/>
</dbReference>
<sequence length="194" mass="22337">MKSTKSPHLEYAKNYWKSFLDKSDIAIDATLGNGFDTLYLAKILIEPVNATGRLFCFDIQKKAINSAKLLLKENLKKNPFKNINIFNNSHEDFTKYVKTKVNLIVYNLGYLPKSDKKITTKTKTTISSIESGFKILAKKAAISIISYSGHIEGEKEELALLEYLKKIDRNEYSILHLRWLNKQKAPSLFWIEKK</sequence>
<evidence type="ECO:0008006" key="2">
    <source>
        <dbReference type="Google" id="ProtNLM"/>
    </source>
</evidence>